<evidence type="ECO:0000259" key="2">
    <source>
        <dbReference type="Pfam" id="PF13676"/>
    </source>
</evidence>
<dbReference type="GO" id="GO:0007165">
    <property type="term" value="P:signal transduction"/>
    <property type="evidence" value="ECO:0007669"/>
    <property type="project" value="InterPro"/>
</dbReference>
<sequence>MISYNIKDIDFVRRIKATFEEQGWKVWYSDPNLDAKLNLSQKGEAILSCKVFVIVISEATAKDSHCQDELALAYISNSNIFPLGLSKFRDINPHLDGGIKLMLAKINWTFFFKEDLWKMNMPALLASMRESLIDSEGQPEDTTAEETGGLQFHGMNININFDNDNDNDNVSGEDSDSESSSSDEAEYTRPTTAATSRSVRSARGRQLRYDFWDRNFKDKSEIPWTTFRQKFDNDYKRKIIMKYSEDKLKFFLNLMYKDIFTLNKTVKRSTYDHFCEGNPDADPHRFYNRIQQYAVGYYAMHAVFNMTSTLRLTTIQNLGNFAFPAVVKGLTEMLQDEDPNIRAVATIALAKSAKSKKMTVDKIICKLDDDDRLVRESACLALGYLKAGGKSEVAVADRWRNDPIKSVREAAEIALKRMGGTLANKCMQVTNVISKEMDSLRHMEET</sequence>
<dbReference type="AlphaFoldDB" id="A0A210PUV8"/>
<dbReference type="OrthoDB" id="427509at2759"/>
<evidence type="ECO:0000256" key="1">
    <source>
        <dbReference type="SAM" id="MobiDB-lite"/>
    </source>
</evidence>
<dbReference type="Gene3D" id="1.25.10.10">
    <property type="entry name" value="Leucine-rich Repeat Variant"/>
    <property type="match status" value="1"/>
</dbReference>
<gene>
    <name evidence="3" type="ORF">KP79_PYT16767</name>
</gene>
<dbReference type="GO" id="GO:0016491">
    <property type="term" value="F:oxidoreductase activity"/>
    <property type="evidence" value="ECO:0007669"/>
    <property type="project" value="TreeGrafter"/>
</dbReference>
<dbReference type="PANTHER" id="PTHR12697:SF15">
    <property type="entry name" value="TIR DOMAIN-CONTAINING PROTEIN"/>
    <property type="match status" value="1"/>
</dbReference>
<feature type="compositionally biased region" description="Polar residues" evidence="1">
    <location>
        <begin position="189"/>
        <end position="199"/>
    </location>
</feature>
<dbReference type="InterPro" id="IPR035897">
    <property type="entry name" value="Toll_tir_struct_dom_sf"/>
</dbReference>
<evidence type="ECO:0000313" key="4">
    <source>
        <dbReference type="Proteomes" id="UP000242188"/>
    </source>
</evidence>
<dbReference type="PANTHER" id="PTHR12697">
    <property type="entry name" value="PBS LYASE HEAT-LIKE PROTEIN"/>
    <property type="match status" value="1"/>
</dbReference>
<organism evidence="3 4">
    <name type="scientific">Mizuhopecten yessoensis</name>
    <name type="common">Japanese scallop</name>
    <name type="synonym">Patinopecten yessoensis</name>
    <dbReference type="NCBI Taxonomy" id="6573"/>
    <lineage>
        <taxon>Eukaryota</taxon>
        <taxon>Metazoa</taxon>
        <taxon>Spiralia</taxon>
        <taxon>Lophotrochozoa</taxon>
        <taxon>Mollusca</taxon>
        <taxon>Bivalvia</taxon>
        <taxon>Autobranchia</taxon>
        <taxon>Pteriomorphia</taxon>
        <taxon>Pectinida</taxon>
        <taxon>Pectinoidea</taxon>
        <taxon>Pectinidae</taxon>
        <taxon>Mizuhopecten</taxon>
    </lineage>
</organism>
<dbReference type="SUPFAM" id="SSF48371">
    <property type="entry name" value="ARM repeat"/>
    <property type="match status" value="1"/>
</dbReference>
<dbReference type="InterPro" id="IPR016024">
    <property type="entry name" value="ARM-type_fold"/>
</dbReference>
<reference evidence="3 4" key="1">
    <citation type="journal article" date="2017" name="Nat. Ecol. Evol.">
        <title>Scallop genome provides insights into evolution of bilaterian karyotype and development.</title>
        <authorList>
            <person name="Wang S."/>
            <person name="Zhang J."/>
            <person name="Jiao W."/>
            <person name="Li J."/>
            <person name="Xun X."/>
            <person name="Sun Y."/>
            <person name="Guo X."/>
            <person name="Huan P."/>
            <person name="Dong B."/>
            <person name="Zhang L."/>
            <person name="Hu X."/>
            <person name="Sun X."/>
            <person name="Wang J."/>
            <person name="Zhao C."/>
            <person name="Wang Y."/>
            <person name="Wang D."/>
            <person name="Huang X."/>
            <person name="Wang R."/>
            <person name="Lv J."/>
            <person name="Li Y."/>
            <person name="Zhang Z."/>
            <person name="Liu B."/>
            <person name="Lu W."/>
            <person name="Hui Y."/>
            <person name="Liang J."/>
            <person name="Zhou Z."/>
            <person name="Hou R."/>
            <person name="Li X."/>
            <person name="Liu Y."/>
            <person name="Li H."/>
            <person name="Ning X."/>
            <person name="Lin Y."/>
            <person name="Zhao L."/>
            <person name="Xing Q."/>
            <person name="Dou J."/>
            <person name="Li Y."/>
            <person name="Mao J."/>
            <person name="Guo H."/>
            <person name="Dou H."/>
            <person name="Li T."/>
            <person name="Mu C."/>
            <person name="Jiang W."/>
            <person name="Fu Q."/>
            <person name="Fu X."/>
            <person name="Miao Y."/>
            <person name="Liu J."/>
            <person name="Yu Q."/>
            <person name="Li R."/>
            <person name="Liao H."/>
            <person name="Li X."/>
            <person name="Kong Y."/>
            <person name="Jiang Z."/>
            <person name="Chourrout D."/>
            <person name="Li R."/>
            <person name="Bao Z."/>
        </authorList>
    </citation>
    <scope>NUCLEOTIDE SEQUENCE [LARGE SCALE GENOMIC DNA]</scope>
    <source>
        <strain evidence="3 4">PY_sf001</strain>
    </source>
</reference>
<keyword evidence="4" id="KW-1185">Reference proteome</keyword>
<dbReference type="Gene3D" id="3.40.50.10140">
    <property type="entry name" value="Toll/interleukin-1 receptor homology (TIR) domain"/>
    <property type="match status" value="1"/>
</dbReference>
<dbReference type="InterPro" id="IPR000157">
    <property type="entry name" value="TIR_dom"/>
</dbReference>
<accession>A0A210PUV8</accession>
<feature type="compositionally biased region" description="Acidic residues" evidence="1">
    <location>
        <begin position="163"/>
        <end position="185"/>
    </location>
</feature>
<dbReference type="EMBL" id="NEDP02005477">
    <property type="protein sequence ID" value="OWF40242.1"/>
    <property type="molecule type" value="Genomic_DNA"/>
</dbReference>
<dbReference type="Pfam" id="PF13676">
    <property type="entry name" value="TIR_2"/>
    <property type="match status" value="1"/>
</dbReference>
<name>A0A210PUV8_MIZYE</name>
<evidence type="ECO:0000313" key="3">
    <source>
        <dbReference type="EMBL" id="OWF40242.1"/>
    </source>
</evidence>
<proteinExistence type="predicted"/>
<dbReference type="InterPro" id="IPR011989">
    <property type="entry name" value="ARM-like"/>
</dbReference>
<protein>
    <recommendedName>
        <fullName evidence="2">TIR domain-containing protein</fullName>
    </recommendedName>
</protein>
<dbReference type="Proteomes" id="UP000242188">
    <property type="component" value="Unassembled WGS sequence"/>
</dbReference>
<dbReference type="SUPFAM" id="SSF52200">
    <property type="entry name" value="Toll/Interleukin receptor TIR domain"/>
    <property type="match status" value="1"/>
</dbReference>
<feature type="domain" description="TIR" evidence="2">
    <location>
        <begin position="1"/>
        <end position="115"/>
    </location>
</feature>
<comment type="caution">
    <text evidence="3">The sequence shown here is derived from an EMBL/GenBank/DDBJ whole genome shotgun (WGS) entry which is preliminary data.</text>
</comment>
<feature type="region of interest" description="Disordered" evidence="1">
    <location>
        <begin position="163"/>
        <end position="199"/>
    </location>
</feature>